<reference evidence="2" key="1">
    <citation type="submission" date="2022-11" db="UniProtKB">
        <authorList>
            <consortium name="WormBaseParasite"/>
        </authorList>
    </citation>
    <scope>IDENTIFICATION</scope>
</reference>
<keyword evidence="1" id="KW-1185">Reference proteome</keyword>
<protein>
    <submittedName>
        <fullName evidence="2">Ig-like domain-containing protein</fullName>
    </submittedName>
</protein>
<evidence type="ECO:0000313" key="2">
    <source>
        <dbReference type="WBParaSite" id="PgR067_g007_t04"/>
    </source>
</evidence>
<name>A0A915BXI4_PARUN</name>
<dbReference type="Proteomes" id="UP000887569">
    <property type="component" value="Unplaced"/>
</dbReference>
<proteinExistence type="predicted"/>
<sequence>MKCNGREMDDPLTSPIRTVLIQQNRWIERWSHYSITTVCSIAFLRMDEIRFQLNICVVFYLQVKFLFYRSNVQ</sequence>
<organism evidence="1 2">
    <name type="scientific">Parascaris univalens</name>
    <name type="common">Nematode worm</name>
    <dbReference type="NCBI Taxonomy" id="6257"/>
    <lineage>
        <taxon>Eukaryota</taxon>
        <taxon>Metazoa</taxon>
        <taxon>Ecdysozoa</taxon>
        <taxon>Nematoda</taxon>
        <taxon>Chromadorea</taxon>
        <taxon>Rhabditida</taxon>
        <taxon>Spirurina</taxon>
        <taxon>Ascaridomorpha</taxon>
        <taxon>Ascaridoidea</taxon>
        <taxon>Ascarididae</taxon>
        <taxon>Parascaris</taxon>
    </lineage>
</organism>
<accession>A0A915BXI4</accession>
<dbReference type="AlphaFoldDB" id="A0A915BXI4"/>
<evidence type="ECO:0000313" key="1">
    <source>
        <dbReference type="Proteomes" id="UP000887569"/>
    </source>
</evidence>
<dbReference type="WBParaSite" id="PgR067_g007_t04">
    <property type="protein sequence ID" value="PgR067_g007_t04"/>
    <property type="gene ID" value="PgR067_g007"/>
</dbReference>